<dbReference type="WormBase" id="R05A10.3">
    <property type="protein sequence ID" value="CE16289"/>
    <property type="gene ID" value="WBGene00011020"/>
</dbReference>
<dbReference type="STRING" id="6239.R05A10.3.1"/>
<reference evidence="3 4" key="1">
    <citation type="journal article" date="1998" name="Science">
        <title>Genome sequence of the nematode C. elegans: a platform for investigating biology.</title>
        <authorList>
            <consortium name="The C. elegans sequencing consortium"/>
            <person name="Sulson J.E."/>
            <person name="Waterston R."/>
        </authorList>
    </citation>
    <scope>NUCLEOTIDE SEQUENCE [LARGE SCALE GENOMIC DNA]</scope>
    <source>
        <strain evidence="3 4">Bristol N2</strain>
    </source>
</reference>
<dbReference type="InParanoid" id="O45701"/>
<proteinExistence type="predicted"/>
<evidence type="ECO:0000256" key="1">
    <source>
        <dbReference type="SAM" id="MobiDB-lite"/>
    </source>
</evidence>
<organism evidence="3 4">
    <name type="scientific">Caenorhabditis elegans</name>
    <dbReference type="NCBI Taxonomy" id="6239"/>
    <lineage>
        <taxon>Eukaryota</taxon>
        <taxon>Metazoa</taxon>
        <taxon>Ecdysozoa</taxon>
        <taxon>Nematoda</taxon>
        <taxon>Chromadorea</taxon>
        <taxon>Rhabditida</taxon>
        <taxon>Rhabditina</taxon>
        <taxon>Rhabditomorpha</taxon>
        <taxon>Rhabditoidea</taxon>
        <taxon>Rhabditidae</taxon>
        <taxon>Peloderinae</taxon>
        <taxon>Caenorhabditis</taxon>
    </lineage>
</organism>
<dbReference type="AGR" id="WB:WBGene00011020"/>
<dbReference type="Proteomes" id="UP000001940">
    <property type="component" value="Chromosome IV"/>
</dbReference>
<dbReference type="OMA" id="TYCRNAN"/>
<dbReference type="PaxDb" id="6239-R05A10.3"/>
<dbReference type="UCSC" id="R05A10.3">
    <property type="organism name" value="c. elegans"/>
</dbReference>
<feature type="region of interest" description="Disordered" evidence="1">
    <location>
        <begin position="109"/>
        <end position="211"/>
    </location>
</feature>
<feature type="region of interest" description="Disordered" evidence="1">
    <location>
        <begin position="39"/>
        <end position="82"/>
    </location>
</feature>
<dbReference type="eggNOG" id="ENOG502TGYM">
    <property type="taxonomic scope" value="Eukaryota"/>
</dbReference>
<keyword evidence="4" id="KW-1185">Reference proteome</keyword>
<evidence type="ECO:0000313" key="4">
    <source>
        <dbReference type="Proteomes" id="UP000001940"/>
    </source>
</evidence>
<accession>O45701</accession>
<sequence length="387" mass="42154">MGSRSCTLFLTIFQQILMRHLNIILLSILVGLLHGSLEDENSGTDGSASKNESTFPENSGGPMILPMPVDEPGSSGSGPELPVMEGMEPGVPEQSTMPPVDPAEYAKLEDDTNGEDDITGPTTPFDINNMETGVPEGPTKEPYMPKPITKPKPGQNNSGSFSDSTDFTDSSDYTRYTDGSTDYPGGSTDVPGGSTDSPIDGSTDLPIESIPPVYWTKSTPKDFTISQKIDQSSPGYNQLLHMLEDLKHRRKEEEFIEAAQTEFYIDRASTLMDSIESSFTDSALANITKSQEYIKGLLADASLPVRQGYSEIVSLTSQPSFYYIPKRQRYLMVNKIVTDMSSASQLEIMTINQQAKTYCRDANVDTPPYALGNLFGNMLGNGAVLTK</sequence>
<gene>
    <name evidence="3" type="ORF">CELE_R05A10.3</name>
    <name evidence="3 5" type="ORF">R05A10.3</name>
</gene>
<dbReference type="KEGG" id="cel:CELE_R05A10.3"/>
<name>O45701_CAEEL</name>
<feature type="compositionally biased region" description="Polar residues" evidence="1">
    <location>
        <begin position="43"/>
        <end position="57"/>
    </location>
</feature>
<feature type="compositionally biased region" description="Low complexity" evidence="1">
    <location>
        <begin position="158"/>
        <end position="182"/>
    </location>
</feature>
<dbReference type="FunCoup" id="O45701">
    <property type="interactions" value="830"/>
</dbReference>
<dbReference type="SMR" id="O45701"/>
<dbReference type="OrthoDB" id="5825439at2759"/>
<evidence type="ECO:0000256" key="2">
    <source>
        <dbReference type="SAM" id="SignalP"/>
    </source>
</evidence>
<dbReference type="RefSeq" id="NP_502719.1">
    <property type="nucleotide sequence ID" value="NM_070318.1"/>
</dbReference>
<dbReference type="CTD" id="178371"/>
<feature type="signal peptide" evidence="2">
    <location>
        <begin position="1"/>
        <end position="35"/>
    </location>
</feature>
<protein>
    <submittedName>
        <fullName evidence="3">DUF148 domain-containing protein</fullName>
    </submittedName>
</protein>
<dbReference type="EMBL" id="BX284604">
    <property type="protein sequence ID" value="CAB05265.1"/>
    <property type="molecule type" value="Genomic_DNA"/>
</dbReference>
<dbReference type="GeneID" id="178371"/>
<dbReference type="HOGENOM" id="CLU_714190_0_0_1"/>
<dbReference type="PIR" id="T23915">
    <property type="entry name" value="T23915"/>
</dbReference>
<dbReference type="Bgee" id="WBGene00011020">
    <property type="expression patterns" value="Expressed in larva and 2 other cell types or tissues"/>
</dbReference>
<feature type="compositionally biased region" description="Polar residues" evidence="1">
    <location>
        <begin position="120"/>
        <end position="131"/>
    </location>
</feature>
<feature type="chain" id="PRO_5004158501" evidence="2">
    <location>
        <begin position="36"/>
        <end position="387"/>
    </location>
</feature>
<dbReference type="AlphaFoldDB" id="O45701"/>
<keyword evidence="2" id="KW-0732">Signal</keyword>
<evidence type="ECO:0000313" key="3">
    <source>
        <dbReference type="EMBL" id="CAB05265.1"/>
    </source>
</evidence>
<evidence type="ECO:0000313" key="5">
    <source>
        <dbReference type="WormBase" id="R05A10.3"/>
    </source>
</evidence>